<feature type="domain" description="Homeobox" evidence="8">
    <location>
        <begin position="58"/>
        <end position="118"/>
    </location>
</feature>
<dbReference type="GO" id="GO:0000981">
    <property type="term" value="F:DNA-binding transcription factor activity, RNA polymerase II-specific"/>
    <property type="evidence" value="ECO:0007669"/>
    <property type="project" value="InterPro"/>
</dbReference>
<evidence type="ECO:0000256" key="1">
    <source>
        <dbReference type="ARBA" id="ARBA00004123"/>
    </source>
</evidence>
<keyword evidence="2 5" id="KW-0238">DNA-binding</keyword>
<feature type="DNA-binding region" description="Homeobox" evidence="5">
    <location>
        <begin position="60"/>
        <end position="119"/>
    </location>
</feature>
<comment type="caution">
    <text evidence="9">The sequence shown here is derived from an EMBL/GenBank/DDBJ whole genome shotgun (WGS) entry which is preliminary data.</text>
</comment>
<evidence type="ECO:0000256" key="7">
    <source>
        <dbReference type="SAM" id="MobiDB-lite"/>
    </source>
</evidence>
<evidence type="ECO:0000313" key="9">
    <source>
        <dbReference type="EMBL" id="KAK0392482.1"/>
    </source>
</evidence>
<evidence type="ECO:0000259" key="8">
    <source>
        <dbReference type="PROSITE" id="PS50071"/>
    </source>
</evidence>
<keyword evidence="4 5" id="KW-0539">Nucleus</keyword>
<dbReference type="Pfam" id="PF00046">
    <property type="entry name" value="Homeodomain"/>
    <property type="match status" value="1"/>
</dbReference>
<feature type="region of interest" description="Disordered" evidence="7">
    <location>
        <begin position="156"/>
        <end position="208"/>
    </location>
</feature>
<feature type="region of interest" description="Disordered" evidence="7">
    <location>
        <begin position="1"/>
        <end position="88"/>
    </location>
</feature>
<dbReference type="PANTHER" id="PTHR24323">
    <property type="entry name" value="CEH-10 HOMEODOMAIN-CONTAINING HOMOLOG"/>
    <property type="match status" value="1"/>
</dbReference>
<reference evidence="9" key="1">
    <citation type="submission" date="2022-10" db="EMBL/GenBank/DDBJ databases">
        <title>Determination and structural analysis of whole genome sequence of Sarocladium strictum F4-1.</title>
        <authorList>
            <person name="Hu L."/>
            <person name="Jiang Y."/>
        </authorList>
    </citation>
    <scope>NUCLEOTIDE SEQUENCE</scope>
    <source>
        <strain evidence="9">F4-1</strain>
    </source>
</reference>
<feature type="compositionally biased region" description="Polar residues" evidence="7">
    <location>
        <begin position="380"/>
        <end position="403"/>
    </location>
</feature>
<dbReference type="GO" id="GO:0005634">
    <property type="term" value="C:nucleus"/>
    <property type="evidence" value="ECO:0007669"/>
    <property type="project" value="UniProtKB-SubCell"/>
</dbReference>
<proteinExistence type="predicted"/>
<feature type="compositionally biased region" description="Basic and acidic residues" evidence="7">
    <location>
        <begin position="236"/>
        <end position="247"/>
    </location>
</feature>
<dbReference type="AlphaFoldDB" id="A0AA39GS02"/>
<feature type="region of interest" description="Disordered" evidence="7">
    <location>
        <begin position="227"/>
        <end position="265"/>
    </location>
</feature>
<dbReference type="Gene3D" id="1.10.10.60">
    <property type="entry name" value="Homeodomain-like"/>
    <property type="match status" value="1"/>
</dbReference>
<dbReference type="InterPro" id="IPR009057">
    <property type="entry name" value="Homeodomain-like_sf"/>
</dbReference>
<evidence type="ECO:0000256" key="4">
    <source>
        <dbReference type="ARBA" id="ARBA00023242"/>
    </source>
</evidence>
<feature type="compositionally biased region" description="Polar residues" evidence="7">
    <location>
        <begin position="423"/>
        <end position="436"/>
    </location>
</feature>
<dbReference type="GO" id="GO:0000976">
    <property type="term" value="F:transcription cis-regulatory region binding"/>
    <property type="evidence" value="ECO:0007669"/>
    <property type="project" value="TreeGrafter"/>
</dbReference>
<feature type="region of interest" description="Disordered" evidence="7">
    <location>
        <begin position="380"/>
        <end position="537"/>
    </location>
</feature>
<evidence type="ECO:0000256" key="6">
    <source>
        <dbReference type="RuleBase" id="RU000682"/>
    </source>
</evidence>
<feature type="compositionally biased region" description="Low complexity" evidence="7">
    <location>
        <begin position="179"/>
        <end position="194"/>
    </location>
</feature>
<dbReference type="InterPro" id="IPR001356">
    <property type="entry name" value="HD"/>
</dbReference>
<organism evidence="9 10">
    <name type="scientific">Sarocladium strictum</name>
    <name type="common">Black bundle disease fungus</name>
    <name type="synonym">Acremonium strictum</name>
    <dbReference type="NCBI Taxonomy" id="5046"/>
    <lineage>
        <taxon>Eukaryota</taxon>
        <taxon>Fungi</taxon>
        <taxon>Dikarya</taxon>
        <taxon>Ascomycota</taxon>
        <taxon>Pezizomycotina</taxon>
        <taxon>Sordariomycetes</taxon>
        <taxon>Hypocreomycetidae</taxon>
        <taxon>Hypocreales</taxon>
        <taxon>Sarocladiaceae</taxon>
        <taxon>Sarocladium</taxon>
    </lineage>
</organism>
<evidence type="ECO:0000256" key="5">
    <source>
        <dbReference type="PROSITE-ProRule" id="PRU00108"/>
    </source>
</evidence>
<evidence type="ECO:0000313" key="10">
    <source>
        <dbReference type="Proteomes" id="UP001175261"/>
    </source>
</evidence>
<feature type="compositionally biased region" description="Low complexity" evidence="7">
    <location>
        <begin position="254"/>
        <end position="265"/>
    </location>
</feature>
<feature type="compositionally biased region" description="Polar residues" evidence="7">
    <location>
        <begin position="12"/>
        <end position="40"/>
    </location>
</feature>
<dbReference type="InterPro" id="IPR051775">
    <property type="entry name" value="Homeobox_domain"/>
</dbReference>
<keyword evidence="3 5" id="KW-0371">Homeobox</keyword>
<gene>
    <name evidence="9" type="ORF">NLU13_1977</name>
</gene>
<dbReference type="PANTHER" id="PTHR24323:SF7">
    <property type="entry name" value="HOMEOBOX DOMAIN-CONTAINING PROTEIN"/>
    <property type="match status" value="1"/>
</dbReference>
<dbReference type="CDD" id="cd00086">
    <property type="entry name" value="homeodomain"/>
    <property type="match status" value="1"/>
</dbReference>
<protein>
    <recommendedName>
        <fullName evidence="8">Homeobox domain-containing protein</fullName>
    </recommendedName>
</protein>
<dbReference type="SMART" id="SM00389">
    <property type="entry name" value="HOX"/>
    <property type="match status" value="1"/>
</dbReference>
<dbReference type="EMBL" id="JAPDFR010000001">
    <property type="protein sequence ID" value="KAK0392482.1"/>
    <property type="molecule type" value="Genomic_DNA"/>
</dbReference>
<evidence type="ECO:0000256" key="2">
    <source>
        <dbReference type="ARBA" id="ARBA00023125"/>
    </source>
</evidence>
<feature type="compositionally biased region" description="Polar residues" evidence="7">
    <location>
        <begin position="511"/>
        <end position="524"/>
    </location>
</feature>
<evidence type="ECO:0000256" key="3">
    <source>
        <dbReference type="ARBA" id="ARBA00023155"/>
    </source>
</evidence>
<keyword evidence="10" id="KW-1185">Reference proteome</keyword>
<dbReference type="PROSITE" id="PS50071">
    <property type="entry name" value="HOMEOBOX_2"/>
    <property type="match status" value="1"/>
</dbReference>
<feature type="compositionally biased region" description="Basic and acidic residues" evidence="7">
    <location>
        <begin position="68"/>
        <end position="88"/>
    </location>
</feature>
<dbReference type="SUPFAM" id="SSF46689">
    <property type="entry name" value="Homeodomain-like"/>
    <property type="match status" value="1"/>
</dbReference>
<comment type="subcellular location">
    <subcellularLocation>
        <location evidence="1 5 6">Nucleus</location>
    </subcellularLocation>
</comment>
<sequence>MATDTPAHGSPSIDTSPSQHASNTDSTSPVAVSEIQTNSQPHDDSVMSFSSQTQDVEKHPKGKRKRTAAKDKMILEEAYNRNPKPDKQARLDIVQRVSLNEKEVQIWFQNRRQNDRRKSRPLSAEEVASMRYSGAHNPFSSAPTDASVYGTQQNHLNQSFSDPAQTEAPFYSSPGHAGSGTSSSQQLSTPLPASQDGQSQPYPSSAESAASAPVGYLANRWNVGASFSTPSTVNRHHGDDSIRRDDSLACSPDTSFQSTQSQSGTKNIRLSLSLEGKAELVPAVSPDRISTVAVLPPRAPLQRSRSAITLPPLSSLMKATGTTTTTRRPSFRGRSRDVAAWTSAAHSEPCDELMAQAENESNGSAIAAISLLRSTSSSAMFPMGNSSMTKRSVTPLSGRANLQRSHEDEDSEPAKKRRMLARASSSIARLETSATTAEDDASLGKESPQDRLKVARLLSPTDSDKENLSPDEDGNPRSGGVGPRRPLPTTTAKATGGANPRRTAGRVLQENGASLLNARANTAPSGGLKRGGKGQDGSVDIFEDVGSAKKLVLSPGKQRMAGRGGKEDDVEKFMRGEVSPSKKPDMDCVAGLLSLSQGAWR</sequence>
<dbReference type="PROSITE" id="PS00027">
    <property type="entry name" value="HOMEOBOX_1"/>
    <property type="match status" value="1"/>
</dbReference>
<dbReference type="Proteomes" id="UP001175261">
    <property type="component" value="Unassembled WGS sequence"/>
</dbReference>
<dbReference type="InterPro" id="IPR017970">
    <property type="entry name" value="Homeobox_CS"/>
</dbReference>
<accession>A0AA39GS02</accession>
<name>A0AA39GS02_SARSR</name>